<dbReference type="EMBL" id="PFEM01000025">
    <property type="protein sequence ID" value="PJE70060.1"/>
    <property type="molecule type" value="Genomic_DNA"/>
</dbReference>
<evidence type="ECO:0000256" key="1">
    <source>
        <dbReference type="ARBA" id="ARBA00005695"/>
    </source>
</evidence>
<dbReference type="InterPro" id="IPR030678">
    <property type="entry name" value="Peptide/Ni-bd"/>
</dbReference>
<protein>
    <recommendedName>
        <fullName evidence="4">Solute-binding protein family 5 domain-containing protein</fullName>
    </recommendedName>
</protein>
<dbReference type="AlphaFoldDB" id="A0A2M8L740"/>
<name>A0A2M8L740_9BACT</name>
<comment type="caution">
    <text evidence="5">The sequence shown here is derived from an EMBL/GenBank/DDBJ whole genome shotgun (WGS) entry which is preliminary data.</text>
</comment>
<organism evidence="5 6">
    <name type="scientific">Candidatus Shapirobacteria bacterium CG10_big_fil_rev_8_21_14_0_10_48_15</name>
    <dbReference type="NCBI Taxonomy" id="1974484"/>
    <lineage>
        <taxon>Bacteria</taxon>
        <taxon>Candidatus Shapironibacteriota</taxon>
    </lineage>
</organism>
<dbReference type="SUPFAM" id="SSF53850">
    <property type="entry name" value="Periplasmic binding protein-like II"/>
    <property type="match status" value="1"/>
</dbReference>
<dbReference type="GO" id="GO:0015833">
    <property type="term" value="P:peptide transport"/>
    <property type="evidence" value="ECO:0007669"/>
    <property type="project" value="TreeGrafter"/>
</dbReference>
<evidence type="ECO:0000256" key="2">
    <source>
        <dbReference type="ARBA" id="ARBA00022448"/>
    </source>
</evidence>
<evidence type="ECO:0000259" key="4">
    <source>
        <dbReference type="Pfam" id="PF00496"/>
    </source>
</evidence>
<dbReference type="InterPro" id="IPR039424">
    <property type="entry name" value="SBP_5"/>
</dbReference>
<dbReference type="GO" id="GO:0043190">
    <property type="term" value="C:ATP-binding cassette (ABC) transporter complex"/>
    <property type="evidence" value="ECO:0007669"/>
    <property type="project" value="InterPro"/>
</dbReference>
<dbReference type="PANTHER" id="PTHR30290">
    <property type="entry name" value="PERIPLASMIC BINDING COMPONENT OF ABC TRANSPORTER"/>
    <property type="match status" value="1"/>
</dbReference>
<dbReference type="GO" id="GO:0042597">
    <property type="term" value="C:periplasmic space"/>
    <property type="evidence" value="ECO:0007669"/>
    <property type="project" value="UniProtKB-ARBA"/>
</dbReference>
<evidence type="ECO:0000313" key="5">
    <source>
        <dbReference type="EMBL" id="PJE70060.1"/>
    </source>
</evidence>
<gene>
    <name evidence="5" type="ORF">COU97_01720</name>
</gene>
<evidence type="ECO:0000256" key="3">
    <source>
        <dbReference type="ARBA" id="ARBA00022729"/>
    </source>
</evidence>
<reference evidence="6" key="1">
    <citation type="submission" date="2017-09" db="EMBL/GenBank/DDBJ databases">
        <title>Depth-based differentiation of microbial function through sediment-hosted aquifers and enrichment of novel symbionts in the deep terrestrial subsurface.</title>
        <authorList>
            <person name="Probst A.J."/>
            <person name="Ladd B."/>
            <person name="Jarett J.K."/>
            <person name="Geller-Mcgrath D.E."/>
            <person name="Sieber C.M.K."/>
            <person name="Emerson J.B."/>
            <person name="Anantharaman K."/>
            <person name="Thomas B.C."/>
            <person name="Malmstrom R."/>
            <person name="Stieglmeier M."/>
            <person name="Klingl A."/>
            <person name="Woyke T."/>
            <person name="Ryan C.M."/>
            <person name="Banfield J.F."/>
        </authorList>
    </citation>
    <scope>NUCLEOTIDE SEQUENCE [LARGE SCALE GENOMIC DNA]</scope>
</reference>
<dbReference type="Gene3D" id="3.40.190.10">
    <property type="entry name" value="Periplasmic binding protein-like II"/>
    <property type="match status" value="1"/>
</dbReference>
<keyword evidence="2" id="KW-0813">Transport</keyword>
<accession>A0A2M8L740</accession>
<dbReference type="PANTHER" id="PTHR30290:SF9">
    <property type="entry name" value="OLIGOPEPTIDE-BINDING PROTEIN APPA"/>
    <property type="match status" value="1"/>
</dbReference>
<dbReference type="Pfam" id="PF00496">
    <property type="entry name" value="SBP_bac_5"/>
    <property type="match status" value="1"/>
</dbReference>
<dbReference type="PIRSF" id="PIRSF002741">
    <property type="entry name" value="MppA"/>
    <property type="match status" value="1"/>
</dbReference>
<sequence length="443" mass="50445">MLPKHLLHKLRFYPRLVKAIWAKHQKLIILGFLVGAASFWLLPQLAKTVFKSTTQRIGLVGKFTTEQLPLEVGRLIGQGLTSVTEDGQVQPQLAESWTVSDNGREYLFDLRRDLTWHDGKPLLAKNISYHFSDVAASPIGDYQIKFILKEAFSPFPSIVSQPVFKGGLVGTGDYRVQHLLKNGQIAEKISLVPAKNKTLPKIIFRFYPTEQAAKTAFKLGEINVIKNISEPGELKDWPGLKIKQTVKLNRFAAIFFNTQNPKLAEKSARQALAYAIQKNWSNRAFGPLNPNSWAFNPDVKKYQYDLKNAQSLMTDQKEILTEIELATIPSLFPVAEAIKQDWEQLGIATKIKAINALDQDFEALLIIQEVAVDPDQYAFWHSTQKSNISQYKSFKVDNLLEEGRKETDLKKRQEIYTDIQRFIVEDTPAIFLFHPTLYTVSRQ</sequence>
<dbReference type="GO" id="GO:1904680">
    <property type="term" value="F:peptide transmembrane transporter activity"/>
    <property type="evidence" value="ECO:0007669"/>
    <property type="project" value="TreeGrafter"/>
</dbReference>
<keyword evidence="3" id="KW-0732">Signal</keyword>
<comment type="similarity">
    <text evidence="1">Belongs to the bacterial solute-binding protein 5 family.</text>
</comment>
<proteinExistence type="inferred from homology"/>
<dbReference type="Gene3D" id="3.90.76.10">
    <property type="entry name" value="Dipeptide-binding Protein, Domain 1"/>
    <property type="match status" value="1"/>
</dbReference>
<feature type="domain" description="Solute-binding protein family 5" evidence="4">
    <location>
        <begin position="88"/>
        <end position="368"/>
    </location>
</feature>
<dbReference type="Gene3D" id="3.10.105.10">
    <property type="entry name" value="Dipeptide-binding Protein, Domain 3"/>
    <property type="match status" value="1"/>
</dbReference>
<dbReference type="CDD" id="cd00995">
    <property type="entry name" value="PBP2_NikA_DppA_OppA_like"/>
    <property type="match status" value="1"/>
</dbReference>
<dbReference type="InterPro" id="IPR000914">
    <property type="entry name" value="SBP_5_dom"/>
</dbReference>
<dbReference type="Proteomes" id="UP000231579">
    <property type="component" value="Unassembled WGS sequence"/>
</dbReference>
<evidence type="ECO:0000313" key="6">
    <source>
        <dbReference type="Proteomes" id="UP000231579"/>
    </source>
</evidence>